<reference evidence="15" key="1">
    <citation type="submission" date="2025-08" db="UniProtKB">
        <authorList>
            <consortium name="Ensembl"/>
        </authorList>
    </citation>
    <scope>IDENTIFICATION</scope>
</reference>
<evidence type="ECO:0000256" key="8">
    <source>
        <dbReference type="ARBA" id="ARBA00022723"/>
    </source>
</evidence>
<keyword evidence="10" id="KW-0862">Zinc</keyword>
<dbReference type="Proteomes" id="UP000472277">
    <property type="component" value="Chromosome 25"/>
</dbReference>
<comment type="subcellular location">
    <subcellularLocation>
        <location evidence="3">Mitochondrion</location>
    </subcellularLocation>
</comment>
<evidence type="ECO:0000256" key="3">
    <source>
        <dbReference type="ARBA" id="ARBA00004173"/>
    </source>
</evidence>
<evidence type="ECO:0000256" key="10">
    <source>
        <dbReference type="ARBA" id="ARBA00022833"/>
    </source>
</evidence>
<comment type="catalytic activity">
    <reaction evidence="1">
        <text>Endonucleolytic cleavage of RNA, removing 5'-extranucleotides from tRNA precursor.</text>
        <dbReference type="EC" id="3.1.26.5"/>
    </reaction>
</comment>
<evidence type="ECO:0000256" key="13">
    <source>
        <dbReference type="ARBA" id="ARBA00023128"/>
    </source>
</evidence>
<evidence type="ECO:0000256" key="2">
    <source>
        <dbReference type="ARBA" id="ARBA00001946"/>
    </source>
</evidence>
<reference evidence="15" key="2">
    <citation type="submission" date="2025-09" db="UniProtKB">
        <authorList>
            <consortium name="Ensembl"/>
        </authorList>
    </citation>
    <scope>IDENTIFICATION</scope>
</reference>
<dbReference type="InterPro" id="IPR031595">
    <property type="entry name" value="PRORP_C"/>
</dbReference>
<keyword evidence="13" id="KW-0496">Mitochondrion</keyword>
<evidence type="ECO:0000256" key="1">
    <source>
        <dbReference type="ARBA" id="ARBA00000928"/>
    </source>
</evidence>
<keyword evidence="12" id="KW-0809">Transit peptide</keyword>
<dbReference type="GO" id="GO:0004526">
    <property type="term" value="F:ribonuclease P activity"/>
    <property type="evidence" value="ECO:0007669"/>
    <property type="project" value="UniProtKB-EC"/>
</dbReference>
<dbReference type="GO" id="GO:0046872">
    <property type="term" value="F:metal ion binding"/>
    <property type="evidence" value="ECO:0007669"/>
    <property type="project" value="UniProtKB-KW"/>
</dbReference>
<dbReference type="InParanoid" id="A0A673XR63"/>
<dbReference type="Gene3D" id="3.40.50.11980">
    <property type="match status" value="1"/>
</dbReference>
<evidence type="ECO:0000256" key="11">
    <source>
        <dbReference type="ARBA" id="ARBA00022842"/>
    </source>
</evidence>
<evidence type="ECO:0000256" key="4">
    <source>
        <dbReference type="ARBA" id="ARBA00007626"/>
    </source>
</evidence>
<dbReference type="Pfam" id="PF16953">
    <property type="entry name" value="PRORP"/>
    <property type="match status" value="1"/>
</dbReference>
<gene>
    <name evidence="15" type="primary">PRORP</name>
</gene>
<feature type="domain" description="PRORP" evidence="14">
    <location>
        <begin position="191"/>
        <end position="374"/>
    </location>
</feature>
<evidence type="ECO:0000256" key="7">
    <source>
        <dbReference type="ARBA" id="ARBA00022722"/>
    </source>
</evidence>
<comment type="similarity">
    <text evidence="4">Belongs to the PPR family. P subfamily.</text>
</comment>
<keyword evidence="8" id="KW-0479">Metal-binding</keyword>
<dbReference type="PANTHER" id="PTHR13547:SF1">
    <property type="entry name" value="MITOCHONDRIAL RIBONUCLEASE P CATALYTIC SUBUNIT"/>
    <property type="match status" value="1"/>
</dbReference>
<dbReference type="OMA" id="AVWRRCF"/>
<protein>
    <recommendedName>
        <fullName evidence="5">ribonuclease P</fullName>
        <ecNumber evidence="5">3.1.26.5</ecNumber>
    </recommendedName>
</protein>
<keyword evidence="11" id="KW-0460">Magnesium</keyword>
<dbReference type="EC" id="3.1.26.5" evidence="5"/>
<comment type="cofactor">
    <cofactor evidence="2">
        <name>Mg(2+)</name>
        <dbReference type="ChEBI" id="CHEBI:18420"/>
    </cofactor>
</comment>
<keyword evidence="7" id="KW-0540">Nuclease</keyword>
<evidence type="ECO:0000256" key="6">
    <source>
        <dbReference type="ARBA" id="ARBA00022694"/>
    </source>
</evidence>
<dbReference type="Gene3D" id="1.25.40.10">
    <property type="entry name" value="Tetratricopeptide repeat domain"/>
    <property type="match status" value="1"/>
</dbReference>
<dbReference type="GeneTree" id="ENSGT00390000002201"/>
<evidence type="ECO:0000256" key="12">
    <source>
        <dbReference type="ARBA" id="ARBA00022946"/>
    </source>
</evidence>
<dbReference type="Ensembl" id="ENSSTUT00000024466.1">
    <property type="protein sequence ID" value="ENSSTUP00000023327.1"/>
    <property type="gene ID" value="ENSSTUG00000010162.1"/>
</dbReference>
<dbReference type="GO" id="GO:0001682">
    <property type="term" value="P:tRNA 5'-leader removal"/>
    <property type="evidence" value="ECO:0007669"/>
    <property type="project" value="TreeGrafter"/>
</dbReference>
<dbReference type="GO" id="GO:0030678">
    <property type="term" value="C:mitochondrial ribonuclease P complex"/>
    <property type="evidence" value="ECO:0007669"/>
    <property type="project" value="TreeGrafter"/>
</dbReference>
<accession>A0A673XR63</accession>
<evidence type="ECO:0000313" key="15">
    <source>
        <dbReference type="Ensembl" id="ENSSTUP00000023327.1"/>
    </source>
</evidence>
<keyword evidence="6" id="KW-0819">tRNA processing</keyword>
<evidence type="ECO:0000256" key="5">
    <source>
        <dbReference type="ARBA" id="ARBA00012179"/>
    </source>
</evidence>
<evidence type="ECO:0000259" key="14">
    <source>
        <dbReference type="Pfam" id="PF16953"/>
    </source>
</evidence>
<keyword evidence="9" id="KW-0378">Hydrolase</keyword>
<dbReference type="AlphaFoldDB" id="A0A673XR63"/>
<name>A0A673XR63_SALTR</name>
<dbReference type="PANTHER" id="PTHR13547">
    <property type="match status" value="1"/>
</dbReference>
<organism evidence="15 16">
    <name type="scientific">Salmo trutta</name>
    <name type="common">Brown trout</name>
    <dbReference type="NCBI Taxonomy" id="8032"/>
    <lineage>
        <taxon>Eukaryota</taxon>
        <taxon>Metazoa</taxon>
        <taxon>Chordata</taxon>
        <taxon>Craniata</taxon>
        <taxon>Vertebrata</taxon>
        <taxon>Euteleostomi</taxon>
        <taxon>Actinopterygii</taxon>
        <taxon>Neopterygii</taxon>
        <taxon>Teleostei</taxon>
        <taxon>Protacanthopterygii</taxon>
        <taxon>Salmoniformes</taxon>
        <taxon>Salmonidae</taxon>
        <taxon>Salmoninae</taxon>
        <taxon>Salmo</taxon>
    </lineage>
</organism>
<dbReference type="GO" id="GO:0097745">
    <property type="term" value="P:mitochondrial tRNA 5'-end processing"/>
    <property type="evidence" value="ECO:0007669"/>
    <property type="project" value="TreeGrafter"/>
</dbReference>
<proteinExistence type="inferred from homology"/>
<evidence type="ECO:0000256" key="9">
    <source>
        <dbReference type="ARBA" id="ARBA00022801"/>
    </source>
</evidence>
<sequence length="408" mass="46454">MSNTLAHTFIPALLSSQHSFIPLNNVISKLSGCTRLLCMKGVSRHESTNRKEDRQRDFNIRERPPFPKSVFAAGTAKITAEYQKKRAEAALLIKGFSRSERWKEALSHPSRGPSQRNYGDAVVGAVLHCDGATAGALYAELMEKGLIPNQETWQALFQCGLSHQDNQIYPMETLAKDIKAWFESGSWSTVDPRGLCLSCQAELEFITQSQEEYTQLKDRVMGDVIQGSDVLNETTPEELESFKNFVKWKPAFDRVIDGFSVANMGIKGNQSQMLLVVVSELERQGLVILVLWRKHMQRPSLSWDRHDMSLVQQKAHCFFTDMMTLSFCMSHCTLGTTVTLSRDLMRDHKACLPDGATRRLFFKWQRGHYYDTIVQTNGGSCHIHYDENGAERYTYLVPQKWLCLTRVK</sequence>
<evidence type="ECO:0000313" key="16">
    <source>
        <dbReference type="Proteomes" id="UP000472277"/>
    </source>
</evidence>
<dbReference type="InterPro" id="IPR011990">
    <property type="entry name" value="TPR-like_helical_dom_sf"/>
</dbReference>
<keyword evidence="16" id="KW-1185">Reference proteome</keyword>